<dbReference type="GO" id="GO:0016209">
    <property type="term" value="F:antioxidant activity"/>
    <property type="evidence" value="ECO:0007669"/>
    <property type="project" value="InterPro"/>
</dbReference>
<proteinExistence type="predicted"/>
<evidence type="ECO:0000259" key="6">
    <source>
        <dbReference type="PROSITE" id="PS51352"/>
    </source>
</evidence>
<keyword evidence="8" id="KW-1185">Reference proteome</keyword>
<comment type="subcellular location">
    <subcellularLocation>
        <location evidence="1">Cell envelope</location>
    </subcellularLocation>
</comment>
<dbReference type="InterPro" id="IPR025380">
    <property type="entry name" value="DUF4369"/>
</dbReference>
<evidence type="ECO:0000313" key="8">
    <source>
        <dbReference type="Proteomes" id="UP000318733"/>
    </source>
</evidence>
<keyword evidence="4" id="KW-0676">Redox-active center</keyword>
<dbReference type="InterPro" id="IPR017937">
    <property type="entry name" value="Thioredoxin_CS"/>
</dbReference>
<dbReference type="RefSeq" id="WP_144250717.1">
    <property type="nucleotide sequence ID" value="NZ_VLPK01000007.1"/>
</dbReference>
<dbReference type="InterPro" id="IPR036249">
    <property type="entry name" value="Thioredoxin-like_sf"/>
</dbReference>
<dbReference type="PROSITE" id="PS00194">
    <property type="entry name" value="THIOREDOXIN_1"/>
    <property type="match status" value="1"/>
</dbReference>
<dbReference type="InterPro" id="IPR000866">
    <property type="entry name" value="AhpC/TSA"/>
</dbReference>
<dbReference type="OrthoDB" id="750178at2"/>
<sequence>MKKLIIAALAIMPFAGWAQSVSYTVKLKDESAPASEKALLLYDIDGKSYLDSARMVNGVFTFTGTVPSYPVMARLWGHNASAGFENGHLPDELYFFLEKGTIRVDVKDSLKYAIVTGTKNNEDYNRFQTFMAGPRNGLMEMNKEGILAVMAKKNTPAFEADYKPRYQKAVEIYKNRQLAYIKAHPSSFSSVIALNEWAGSKIDLTQVEPLYHTLDADVRNTKAGQDLLKRMNSARSTTIGGLAPLFTQSDTSGKAVKLSDFRGKYVLLDFWASWCGPCRAENPNYVKAYAQYKAKGFEMLGVSLDRPDARAAWLAAIKADGLTWTQVSDLKYWTNDVAKLYDIRSIPQNFLIDPQGKIIAINLRGEELDKKLSALFK</sequence>
<dbReference type="SUPFAM" id="SSF52833">
    <property type="entry name" value="Thioredoxin-like"/>
    <property type="match status" value="1"/>
</dbReference>
<name>A0A556M9A3_9SPHI</name>
<evidence type="ECO:0000313" key="7">
    <source>
        <dbReference type="EMBL" id="TSJ36426.1"/>
    </source>
</evidence>
<gene>
    <name evidence="7" type="ORF">FO440_23275</name>
</gene>
<dbReference type="Gene3D" id="3.40.30.10">
    <property type="entry name" value="Glutaredoxin"/>
    <property type="match status" value="1"/>
</dbReference>
<dbReference type="InterPro" id="IPR013766">
    <property type="entry name" value="Thioredoxin_domain"/>
</dbReference>
<protein>
    <submittedName>
        <fullName evidence="7">AhpC/TSA family protein</fullName>
    </submittedName>
</protein>
<dbReference type="GO" id="GO:0030313">
    <property type="term" value="C:cell envelope"/>
    <property type="evidence" value="ECO:0007669"/>
    <property type="project" value="UniProtKB-SubCell"/>
</dbReference>
<dbReference type="GO" id="GO:0017004">
    <property type="term" value="P:cytochrome complex assembly"/>
    <property type="evidence" value="ECO:0007669"/>
    <property type="project" value="UniProtKB-KW"/>
</dbReference>
<feature type="domain" description="Thioredoxin" evidence="6">
    <location>
        <begin position="237"/>
        <end position="377"/>
    </location>
</feature>
<keyword evidence="3" id="KW-1015">Disulfide bond</keyword>
<evidence type="ECO:0000256" key="3">
    <source>
        <dbReference type="ARBA" id="ARBA00023157"/>
    </source>
</evidence>
<dbReference type="Proteomes" id="UP000318733">
    <property type="component" value="Unassembled WGS sequence"/>
</dbReference>
<evidence type="ECO:0000256" key="2">
    <source>
        <dbReference type="ARBA" id="ARBA00022748"/>
    </source>
</evidence>
<dbReference type="Pfam" id="PF00578">
    <property type="entry name" value="AhpC-TSA"/>
    <property type="match status" value="1"/>
</dbReference>
<keyword evidence="2" id="KW-0201">Cytochrome c-type biogenesis</keyword>
<dbReference type="Pfam" id="PF14289">
    <property type="entry name" value="DUF4369"/>
    <property type="match status" value="1"/>
</dbReference>
<dbReference type="PANTHER" id="PTHR42852:SF6">
    <property type="entry name" value="THIOL:DISULFIDE INTERCHANGE PROTEIN DSBE"/>
    <property type="match status" value="1"/>
</dbReference>
<feature type="signal peptide" evidence="5">
    <location>
        <begin position="1"/>
        <end position="18"/>
    </location>
</feature>
<reference evidence="7 8" key="1">
    <citation type="submission" date="2019-07" db="EMBL/GenBank/DDBJ databases">
        <authorList>
            <person name="Huq M.A."/>
        </authorList>
    </citation>
    <scope>NUCLEOTIDE SEQUENCE [LARGE SCALE GENOMIC DNA]</scope>
    <source>
        <strain evidence="7 8">MAH-19</strain>
    </source>
</reference>
<evidence type="ECO:0000256" key="1">
    <source>
        <dbReference type="ARBA" id="ARBA00004196"/>
    </source>
</evidence>
<feature type="chain" id="PRO_5021937984" evidence="5">
    <location>
        <begin position="19"/>
        <end position="377"/>
    </location>
</feature>
<keyword evidence="5" id="KW-0732">Signal</keyword>
<dbReference type="AlphaFoldDB" id="A0A556M9A3"/>
<comment type="caution">
    <text evidence="7">The sequence shown here is derived from an EMBL/GenBank/DDBJ whole genome shotgun (WGS) entry which is preliminary data.</text>
</comment>
<dbReference type="PROSITE" id="PS51352">
    <property type="entry name" value="THIOREDOXIN_2"/>
    <property type="match status" value="1"/>
</dbReference>
<organism evidence="7 8">
    <name type="scientific">Mucilaginibacter corticis</name>
    <dbReference type="NCBI Taxonomy" id="2597670"/>
    <lineage>
        <taxon>Bacteria</taxon>
        <taxon>Pseudomonadati</taxon>
        <taxon>Bacteroidota</taxon>
        <taxon>Sphingobacteriia</taxon>
        <taxon>Sphingobacteriales</taxon>
        <taxon>Sphingobacteriaceae</taxon>
        <taxon>Mucilaginibacter</taxon>
    </lineage>
</organism>
<dbReference type="GO" id="GO:0016491">
    <property type="term" value="F:oxidoreductase activity"/>
    <property type="evidence" value="ECO:0007669"/>
    <property type="project" value="InterPro"/>
</dbReference>
<dbReference type="InterPro" id="IPR050553">
    <property type="entry name" value="Thioredoxin_ResA/DsbE_sf"/>
</dbReference>
<dbReference type="PANTHER" id="PTHR42852">
    <property type="entry name" value="THIOL:DISULFIDE INTERCHANGE PROTEIN DSBE"/>
    <property type="match status" value="1"/>
</dbReference>
<evidence type="ECO:0000256" key="5">
    <source>
        <dbReference type="SAM" id="SignalP"/>
    </source>
</evidence>
<dbReference type="CDD" id="cd02966">
    <property type="entry name" value="TlpA_like_family"/>
    <property type="match status" value="1"/>
</dbReference>
<evidence type="ECO:0000256" key="4">
    <source>
        <dbReference type="ARBA" id="ARBA00023284"/>
    </source>
</evidence>
<dbReference type="EMBL" id="VLPK01000007">
    <property type="protein sequence ID" value="TSJ36426.1"/>
    <property type="molecule type" value="Genomic_DNA"/>
</dbReference>
<accession>A0A556M9A3</accession>